<dbReference type="InParanoid" id="A0A1D6NSF0"/>
<feature type="compositionally biased region" description="Polar residues" evidence="2">
    <location>
        <begin position="10"/>
        <end position="19"/>
    </location>
</feature>
<dbReference type="InterPro" id="IPR027417">
    <property type="entry name" value="P-loop_NTPase"/>
</dbReference>
<dbReference type="EMBL" id="CM000785">
    <property type="protein sequence ID" value="AQL01184.1"/>
    <property type="molecule type" value="Genomic_DNA"/>
</dbReference>
<evidence type="ECO:0000256" key="2">
    <source>
        <dbReference type="SAM" id="MobiDB-lite"/>
    </source>
</evidence>
<feature type="domain" description="Helitron helicase-like" evidence="4">
    <location>
        <begin position="253"/>
        <end position="309"/>
    </location>
</feature>
<evidence type="ECO:0000313" key="5">
    <source>
        <dbReference type="EMBL" id="AQL01184.1"/>
    </source>
</evidence>
<dbReference type="GO" id="GO:0005524">
    <property type="term" value="F:ATP binding"/>
    <property type="evidence" value="ECO:0007669"/>
    <property type="project" value="UniProtKB-KW"/>
</dbReference>
<dbReference type="EC" id="5.6.2.3" evidence="1"/>
<evidence type="ECO:0000256" key="1">
    <source>
        <dbReference type="RuleBase" id="RU363044"/>
    </source>
</evidence>
<keyword evidence="1" id="KW-0227">DNA damage</keyword>
<keyword evidence="1" id="KW-0378">Hydrolase</keyword>
<keyword evidence="1" id="KW-0547">Nucleotide-binding</keyword>
<dbReference type="PANTHER" id="PTHR10492:SF98">
    <property type="entry name" value="ATP-DEPENDENT DNA HELICASE"/>
    <property type="match status" value="1"/>
</dbReference>
<sequence length="479" mass="55112">MAEGADVGMQHQTTQNVTTNEDDGGVLFAEDDDEAVFDDDDEEEGYLFVGQDDESGEDIKIYETQDAFTVTSGIPDSYDKVFNNMPEETHLLNTVADCNCCKAKKFQNEPPEFYCCSGQVDLAPLETPSQLRRLWECADVDARHFRDNIRFFNDHFLFTSLYCCLDSTTTNMDCGVYTFRAHGTMYHNIRSFGRQAGSEHKHLELYFYDDDPSLEHRYCKCRQDQLEKDKSVIKQLVDILRGNPYSEHLRSIFNPILHGKRIFQQFAVDTYIKIESSRLDFIRKNQSRLRADLYKGLVDSLHEEEMKKRLTKQLILGKIRAYVYVVEFQKRDLRTLDGDTLPSFREAAQRRGLLEADDTIDECLNEAAFYQIPSALQRLFATILVYFNGEDINTFHLPAIIDRYDDSHGTDREIYEEQIIEPTAEDVALKETLNEEQRSAYDKILSVVDTDKGGVFFMDGPGGTGKTYLYKALLASLRS</sequence>
<name>A0A1D6NSF0_MAIZE</name>
<keyword evidence="1" id="KW-0067">ATP-binding</keyword>
<dbReference type="GO" id="GO:0006281">
    <property type="term" value="P:DNA repair"/>
    <property type="evidence" value="ECO:0007669"/>
    <property type="project" value="UniProtKB-KW"/>
</dbReference>
<dbReference type="Pfam" id="PF14214">
    <property type="entry name" value="Helitron_like_N"/>
    <property type="match status" value="1"/>
</dbReference>
<dbReference type="InterPro" id="IPR010285">
    <property type="entry name" value="DNA_helicase_pif1-like_DEAD"/>
</dbReference>
<reference evidence="5" key="1">
    <citation type="submission" date="2015-12" db="EMBL/GenBank/DDBJ databases">
        <title>Update maize B73 reference genome by single molecule sequencing technologies.</title>
        <authorList>
            <consortium name="Maize Genome Sequencing Project"/>
            <person name="Ware D."/>
        </authorList>
    </citation>
    <scope>NUCLEOTIDE SEQUENCE</scope>
    <source>
        <tissue evidence="5">Seedling</tissue>
    </source>
</reference>
<dbReference type="GO" id="GO:0043139">
    <property type="term" value="F:5'-3' DNA helicase activity"/>
    <property type="evidence" value="ECO:0007669"/>
    <property type="project" value="UniProtKB-EC"/>
</dbReference>
<dbReference type="SUPFAM" id="SSF52540">
    <property type="entry name" value="P-loop containing nucleoside triphosphate hydrolases"/>
    <property type="match status" value="1"/>
</dbReference>
<comment type="cofactor">
    <cofactor evidence="1">
        <name>Mg(2+)</name>
        <dbReference type="ChEBI" id="CHEBI:18420"/>
    </cofactor>
</comment>
<dbReference type="GO" id="GO:0000723">
    <property type="term" value="P:telomere maintenance"/>
    <property type="evidence" value="ECO:0007669"/>
    <property type="project" value="InterPro"/>
</dbReference>
<feature type="domain" description="DNA helicase Pif1-like DEAD-box helicase" evidence="3">
    <location>
        <begin position="433"/>
        <end position="479"/>
    </location>
</feature>
<proteinExistence type="inferred from homology"/>
<dbReference type="AlphaFoldDB" id="A0A1D6NSF0"/>
<evidence type="ECO:0000259" key="4">
    <source>
        <dbReference type="Pfam" id="PF14214"/>
    </source>
</evidence>
<accession>A0A1D6NSF0</accession>
<dbReference type="PANTHER" id="PTHR10492">
    <property type="match status" value="1"/>
</dbReference>
<evidence type="ECO:0000259" key="3">
    <source>
        <dbReference type="Pfam" id="PF05970"/>
    </source>
</evidence>
<keyword evidence="1" id="KW-0234">DNA repair</keyword>
<comment type="similarity">
    <text evidence="1">Belongs to the helicase family.</text>
</comment>
<protein>
    <recommendedName>
        <fullName evidence="1">ATP-dependent DNA helicase</fullName>
        <ecNumber evidence="1">5.6.2.3</ecNumber>
    </recommendedName>
</protein>
<dbReference type="Gene3D" id="3.40.50.300">
    <property type="entry name" value="P-loop containing nucleotide triphosphate hydrolases"/>
    <property type="match status" value="1"/>
</dbReference>
<keyword evidence="1" id="KW-0233">DNA recombination</keyword>
<gene>
    <name evidence="5" type="ORF">ZEAMMB73_Zm00001d044957</name>
</gene>
<feature type="region of interest" description="Disordered" evidence="2">
    <location>
        <begin position="1"/>
        <end position="26"/>
    </location>
</feature>
<keyword evidence="1" id="KW-0347">Helicase</keyword>
<dbReference type="GO" id="GO:0016787">
    <property type="term" value="F:hydrolase activity"/>
    <property type="evidence" value="ECO:0007669"/>
    <property type="project" value="UniProtKB-KW"/>
</dbReference>
<dbReference type="Pfam" id="PF05970">
    <property type="entry name" value="PIF1"/>
    <property type="match status" value="1"/>
</dbReference>
<organism evidence="5">
    <name type="scientific">Zea mays</name>
    <name type="common">Maize</name>
    <dbReference type="NCBI Taxonomy" id="4577"/>
    <lineage>
        <taxon>Eukaryota</taxon>
        <taxon>Viridiplantae</taxon>
        <taxon>Streptophyta</taxon>
        <taxon>Embryophyta</taxon>
        <taxon>Tracheophyta</taxon>
        <taxon>Spermatophyta</taxon>
        <taxon>Magnoliopsida</taxon>
        <taxon>Liliopsida</taxon>
        <taxon>Poales</taxon>
        <taxon>Poaceae</taxon>
        <taxon>PACMAD clade</taxon>
        <taxon>Panicoideae</taxon>
        <taxon>Andropogonodae</taxon>
        <taxon>Andropogoneae</taxon>
        <taxon>Tripsacinae</taxon>
        <taxon>Zea</taxon>
    </lineage>
</organism>
<dbReference type="GO" id="GO:0006310">
    <property type="term" value="P:DNA recombination"/>
    <property type="evidence" value="ECO:0007669"/>
    <property type="project" value="UniProtKB-KW"/>
</dbReference>
<comment type="catalytic activity">
    <reaction evidence="1">
        <text>ATP + H2O = ADP + phosphate + H(+)</text>
        <dbReference type="Rhea" id="RHEA:13065"/>
        <dbReference type="ChEBI" id="CHEBI:15377"/>
        <dbReference type="ChEBI" id="CHEBI:15378"/>
        <dbReference type="ChEBI" id="CHEBI:30616"/>
        <dbReference type="ChEBI" id="CHEBI:43474"/>
        <dbReference type="ChEBI" id="CHEBI:456216"/>
        <dbReference type="EC" id="5.6.2.3"/>
    </reaction>
</comment>
<dbReference type="InterPro" id="IPR025476">
    <property type="entry name" value="Helitron_helicase-like"/>
</dbReference>